<evidence type="ECO:0000256" key="1">
    <source>
        <dbReference type="SAM" id="MobiDB-lite"/>
    </source>
</evidence>
<feature type="region of interest" description="Disordered" evidence="1">
    <location>
        <begin position="119"/>
        <end position="148"/>
    </location>
</feature>
<organism evidence="3 4">
    <name type="scientific">Undibacterium flavidum</name>
    <dbReference type="NCBI Taxonomy" id="2762297"/>
    <lineage>
        <taxon>Bacteria</taxon>
        <taxon>Pseudomonadati</taxon>
        <taxon>Pseudomonadota</taxon>
        <taxon>Betaproteobacteria</taxon>
        <taxon>Burkholderiales</taxon>
        <taxon>Oxalobacteraceae</taxon>
        <taxon>Undibacterium</taxon>
    </lineage>
</organism>
<feature type="transmembrane region" description="Helical" evidence="2">
    <location>
        <begin position="78"/>
        <end position="102"/>
    </location>
</feature>
<evidence type="ECO:0000313" key="4">
    <source>
        <dbReference type="Proteomes" id="UP000624279"/>
    </source>
</evidence>
<evidence type="ECO:0000313" key="3">
    <source>
        <dbReference type="EMBL" id="MBC3873519.1"/>
    </source>
</evidence>
<reference evidence="3 4" key="1">
    <citation type="submission" date="2020-08" db="EMBL/GenBank/DDBJ databases">
        <title>Novel species isolated from subtropical streams in China.</title>
        <authorList>
            <person name="Lu H."/>
        </authorList>
    </citation>
    <scope>NUCLEOTIDE SEQUENCE [LARGE SCALE GENOMIC DNA]</scope>
    <source>
        <strain evidence="3 4">LX15W</strain>
    </source>
</reference>
<feature type="region of interest" description="Disordered" evidence="1">
    <location>
        <begin position="1"/>
        <end position="41"/>
    </location>
</feature>
<evidence type="ECO:0000256" key="2">
    <source>
        <dbReference type="SAM" id="Phobius"/>
    </source>
</evidence>
<name>A0ABR6YBJ6_9BURK</name>
<feature type="compositionally biased region" description="Low complexity" evidence="1">
    <location>
        <begin position="119"/>
        <end position="134"/>
    </location>
</feature>
<keyword evidence="2" id="KW-0812">Transmembrane</keyword>
<dbReference type="Proteomes" id="UP000624279">
    <property type="component" value="Unassembled WGS sequence"/>
</dbReference>
<feature type="compositionally biased region" description="Basic and acidic residues" evidence="1">
    <location>
        <begin position="135"/>
        <end position="148"/>
    </location>
</feature>
<proteinExistence type="predicted"/>
<dbReference type="EMBL" id="JACOGA010000006">
    <property type="protein sequence ID" value="MBC3873519.1"/>
    <property type="molecule type" value="Genomic_DNA"/>
</dbReference>
<comment type="caution">
    <text evidence="3">The sequence shown here is derived from an EMBL/GenBank/DDBJ whole genome shotgun (WGS) entry which is preliminary data.</text>
</comment>
<keyword evidence="4" id="KW-1185">Reference proteome</keyword>
<protein>
    <submittedName>
        <fullName evidence="3">Uncharacterized protein</fullName>
    </submittedName>
</protein>
<feature type="compositionally biased region" description="Low complexity" evidence="1">
    <location>
        <begin position="16"/>
        <end position="41"/>
    </location>
</feature>
<keyword evidence="2" id="KW-0472">Membrane</keyword>
<keyword evidence="2" id="KW-1133">Transmembrane helix</keyword>
<dbReference type="RefSeq" id="WP_186941551.1">
    <property type="nucleotide sequence ID" value="NZ_JACOGA010000006.1"/>
</dbReference>
<accession>A0ABR6YBJ6</accession>
<sequence>MSEPEQETQQIMQEISSDTSTTTFTENTTNNSSNTRSNTMNSTTKNPVLEFVLNVADTAKYIWQHYVEWIIDVSWGKLFLACLLTLIAGGLLSVHALANWLVIGSLLLKCFIGKEDQTTQHQTTQQATQQTSEQATEKTAEKKPDEES</sequence>
<gene>
    <name evidence="3" type="ORF">H8K55_07970</name>
</gene>